<comment type="caution">
    <text evidence="1">The sequence shown here is derived from an EMBL/GenBank/DDBJ whole genome shotgun (WGS) entry which is preliminary data.</text>
</comment>
<protein>
    <recommendedName>
        <fullName evidence="3">Phage protein</fullName>
    </recommendedName>
</protein>
<evidence type="ECO:0000313" key="2">
    <source>
        <dbReference type="Proteomes" id="UP000600220"/>
    </source>
</evidence>
<organism evidence="1 2">
    <name type="scientific">Staphylococcus pseudintermedius</name>
    <dbReference type="NCBI Taxonomy" id="283734"/>
    <lineage>
        <taxon>Bacteria</taxon>
        <taxon>Bacillati</taxon>
        <taxon>Bacillota</taxon>
        <taxon>Bacilli</taxon>
        <taxon>Bacillales</taxon>
        <taxon>Staphylococcaceae</taxon>
        <taxon>Staphylococcus</taxon>
        <taxon>Staphylococcus intermedius group</taxon>
    </lineage>
</organism>
<accession>A0A8H9EPD2</accession>
<dbReference type="EMBL" id="AAXKXX010000004">
    <property type="protein sequence ID" value="EGQ4384386.1"/>
    <property type="molecule type" value="Genomic_DNA"/>
</dbReference>
<evidence type="ECO:0008006" key="3">
    <source>
        <dbReference type="Google" id="ProtNLM"/>
    </source>
</evidence>
<proteinExistence type="predicted"/>
<dbReference type="Proteomes" id="UP000600220">
    <property type="component" value="Unassembled WGS sequence"/>
</dbReference>
<dbReference type="AlphaFoldDB" id="A0A8H9EPD2"/>
<reference evidence="1 2" key="1">
    <citation type="submission" date="2018-11" db="EMBL/GenBank/DDBJ databases">
        <authorList>
            <consortium name="Veterinary Laboratory Investigation and Response Network"/>
        </authorList>
    </citation>
    <scope>NUCLEOTIDE SEQUENCE [LARGE SCALE GENOMIC DNA]</scope>
    <source>
        <strain evidence="1 2">SPSE-18-VL-LA-PA-Ryan-0021</strain>
    </source>
</reference>
<evidence type="ECO:0000313" key="1">
    <source>
        <dbReference type="EMBL" id="EGQ4384386.1"/>
    </source>
</evidence>
<keyword evidence="2" id="KW-1185">Reference proteome</keyword>
<sequence length="158" mass="17902">MAKNKTVSDLSQLESMFAIALKDTINNEVFDVIRDELIMEMERRVYDVYQPKRYERRGSSGGLKDPDNFVISMPYISDKKMSFLIENVTKGNGENLDEFINELIEGLDGFAGNPSTGMPARPYTEYAYSNLISSASRNDMLEALYSGLRKRGFNVSVK</sequence>
<name>A0A8H9EPD2_STAPS</name>
<gene>
    <name evidence="1" type="ORF">EGV54_04675</name>
</gene>